<dbReference type="RefSeq" id="WP_378209509.1">
    <property type="nucleotide sequence ID" value="NZ_JBHLZP010000303.1"/>
</dbReference>
<sequence>MITAGSVGLFDAALNYLWNETINRLRDHVAAFDVDYFFDLAETDPARRKNLKTRDDLSQIDDYKLLEAANKIKLVGGFGYSSVRNGTGRALSVGKGTLLA</sequence>
<evidence type="ECO:0000313" key="2">
    <source>
        <dbReference type="Proteomes" id="UP001589627"/>
    </source>
</evidence>
<dbReference type="EMBL" id="JBHLZP010000303">
    <property type="protein sequence ID" value="MFB9836702.1"/>
    <property type="molecule type" value="Genomic_DNA"/>
</dbReference>
<keyword evidence="2" id="KW-1185">Reference proteome</keyword>
<reference evidence="1 2" key="1">
    <citation type="submission" date="2024-09" db="EMBL/GenBank/DDBJ databases">
        <authorList>
            <person name="Sun Q."/>
            <person name="Mori K."/>
        </authorList>
    </citation>
    <scope>NUCLEOTIDE SEQUENCE [LARGE SCALE GENOMIC DNA]</scope>
    <source>
        <strain evidence="1 2">TBRC 0563</strain>
    </source>
</reference>
<dbReference type="Proteomes" id="UP001589627">
    <property type="component" value="Unassembled WGS sequence"/>
</dbReference>
<comment type="caution">
    <text evidence="1">The sequence shown here is derived from an EMBL/GenBank/DDBJ whole genome shotgun (WGS) entry which is preliminary data.</text>
</comment>
<protein>
    <submittedName>
        <fullName evidence="1">Uncharacterized protein</fullName>
    </submittedName>
</protein>
<accession>A0ABV5YRV6</accession>
<proteinExistence type="predicted"/>
<evidence type="ECO:0000313" key="1">
    <source>
        <dbReference type="EMBL" id="MFB9836702.1"/>
    </source>
</evidence>
<name>A0ABV5YRV6_9ACTN</name>
<organism evidence="1 2">
    <name type="scientific">Actinoallomurus acaciae</name>
    <dbReference type="NCBI Taxonomy" id="502577"/>
    <lineage>
        <taxon>Bacteria</taxon>
        <taxon>Bacillati</taxon>
        <taxon>Actinomycetota</taxon>
        <taxon>Actinomycetes</taxon>
        <taxon>Streptosporangiales</taxon>
        <taxon>Thermomonosporaceae</taxon>
        <taxon>Actinoallomurus</taxon>
    </lineage>
</organism>
<gene>
    <name evidence="1" type="ORF">ACFFNX_31460</name>
</gene>